<dbReference type="InterPro" id="IPR001937">
    <property type="entry name" value="GalP_UDPtransf1"/>
</dbReference>
<dbReference type="Gene3D" id="3.30.428.10">
    <property type="entry name" value="HIT-like"/>
    <property type="match status" value="2"/>
</dbReference>
<evidence type="ECO:0000313" key="15">
    <source>
        <dbReference type="EMBL" id="KKN46154.1"/>
    </source>
</evidence>
<comment type="caution">
    <text evidence="15">The sequence shown here is derived from an EMBL/GenBank/DDBJ whole genome shotgun (WGS) entry which is preliminary data.</text>
</comment>
<dbReference type="FunFam" id="3.30.428.10:FF:000001">
    <property type="entry name" value="Galactose-1-phosphate uridylyltransferase"/>
    <property type="match status" value="1"/>
</dbReference>
<dbReference type="GO" id="GO:0008108">
    <property type="term" value="F:UDP-glucose:hexose-1-phosphate uridylyltransferase activity"/>
    <property type="evidence" value="ECO:0007669"/>
    <property type="project" value="UniProtKB-EC"/>
</dbReference>
<comment type="cofactor">
    <cofactor evidence="2">
        <name>Zn(2+)</name>
        <dbReference type="ChEBI" id="CHEBI:29105"/>
    </cofactor>
</comment>
<sequence>MALLESTHRRKNPLTGRWVLVSPHRNNRPWLGATEAVNENVLPKHDESCPLCPSNTRANGDSNPDYKYTHVFRNDFGALTPNASEQLQSLESDSDLFIADEASGECRVICFSPEHNKTLPELSQNALHEVVKTWKQNYTELAQQYECVQVFENKGEIMGCSQPHPHGQVWAHSHLSTEIEAEDNQQLNYYKKHGTAMLADYAQKEQADQTRVVFENEHWLVVVPFWAAWPFETMLVTKDNIQNFSQLNDAQTDSLAQALKVLTTKYDNVFNCSFPYSMGWHNAPANRGSDEQHWRLHAHFYPPLLRSATVKKHMVGYEMLGESQRDLSAETAASILKAASTTHYKDTAGHTDEA</sequence>
<dbReference type="PANTHER" id="PTHR11943">
    <property type="entry name" value="GALACTOSE-1-PHOSPHATE URIDYLYLTRANSFERASE"/>
    <property type="match status" value="1"/>
</dbReference>
<dbReference type="UniPathway" id="UPA00214"/>
<dbReference type="InterPro" id="IPR005849">
    <property type="entry name" value="GalP_Utransf_N"/>
</dbReference>
<protein>
    <recommendedName>
        <fullName evidence="12">UDP-glucose--hexose-1-phosphate uridylyltransferase</fullName>
        <ecNumber evidence="5">2.7.7.12</ecNumber>
    </recommendedName>
    <alternativeName>
        <fullName evidence="12">UDP-glucose--hexose-1-phosphate uridylyltransferase</fullName>
    </alternativeName>
</protein>
<evidence type="ECO:0000256" key="5">
    <source>
        <dbReference type="ARBA" id="ARBA00012384"/>
    </source>
</evidence>
<feature type="domain" description="Galactose-1-phosphate uridyl transferase N-terminal" evidence="13">
    <location>
        <begin position="6"/>
        <end position="175"/>
    </location>
</feature>
<dbReference type="GO" id="GO:0033499">
    <property type="term" value="P:galactose catabolic process via UDP-galactose, Leloir pathway"/>
    <property type="evidence" value="ECO:0007669"/>
    <property type="project" value="TreeGrafter"/>
</dbReference>
<accession>A0A0F9QUP4</accession>
<organism evidence="15">
    <name type="scientific">marine sediment metagenome</name>
    <dbReference type="NCBI Taxonomy" id="412755"/>
    <lineage>
        <taxon>unclassified sequences</taxon>
        <taxon>metagenomes</taxon>
        <taxon>ecological metagenomes</taxon>
    </lineage>
</organism>
<evidence type="ECO:0000259" key="14">
    <source>
        <dbReference type="Pfam" id="PF02744"/>
    </source>
</evidence>
<dbReference type="EMBL" id="LAZR01001346">
    <property type="protein sequence ID" value="KKN46154.1"/>
    <property type="molecule type" value="Genomic_DNA"/>
</dbReference>
<dbReference type="AlphaFoldDB" id="A0A0F9QUP4"/>
<dbReference type="PANTHER" id="PTHR11943:SF1">
    <property type="entry name" value="GALACTOSE-1-PHOSPHATE URIDYLYLTRANSFERASE"/>
    <property type="match status" value="1"/>
</dbReference>
<dbReference type="FunFam" id="3.30.428.10:FF:000002">
    <property type="entry name" value="Galactose-1-phosphate uridylyltransferase"/>
    <property type="match status" value="1"/>
</dbReference>
<evidence type="ECO:0000259" key="13">
    <source>
        <dbReference type="Pfam" id="PF01087"/>
    </source>
</evidence>
<name>A0A0F9QUP4_9ZZZZ</name>
<dbReference type="GO" id="GO:0005737">
    <property type="term" value="C:cytoplasm"/>
    <property type="evidence" value="ECO:0007669"/>
    <property type="project" value="TreeGrafter"/>
</dbReference>
<dbReference type="PIRSF" id="PIRSF000808">
    <property type="entry name" value="GalT"/>
    <property type="match status" value="1"/>
</dbReference>
<keyword evidence="8" id="KW-0479">Metal-binding</keyword>
<gene>
    <name evidence="15" type="ORF">LCGC14_0675910</name>
</gene>
<keyword evidence="10" id="KW-0299">Galactose metabolism</keyword>
<proteinExistence type="inferred from homology"/>
<evidence type="ECO:0000256" key="3">
    <source>
        <dbReference type="ARBA" id="ARBA00004947"/>
    </source>
</evidence>
<comment type="catalytic activity">
    <reaction evidence="1">
        <text>alpha-D-galactose 1-phosphate + UDP-alpha-D-glucose = alpha-D-glucose 1-phosphate + UDP-alpha-D-galactose</text>
        <dbReference type="Rhea" id="RHEA:13989"/>
        <dbReference type="ChEBI" id="CHEBI:58336"/>
        <dbReference type="ChEBI" id="CHEBI:58601"/>
        <dbReference type="ChEBI" id="CHEBI:58885"/>
        <dbReference type="ChEBI" id="CHEBI:66914"/>
        <dbReference type="EC" id="2.7.7.12"/>
    </reaction>
</comment>
<dbReference type="SUPFAM" id="SSF54197">
    <property type="entry name" value="HIT-like"/>
    <property type="match status" value="2"/>
</dbReference>
<dbReference type="Pfam" id="PF02744">
    <property type="entry name" value="GalP_UDP_tr_C"/>
    <property type="match status" value="1"/>
</dbReference>
<comment type="similarity">
    <text evidence="4">Belongs to the galactose-1-phosphate uridylyltransferase type 1 family.</text>
</comment>
<dbReference type="InterPro" id="IPR005850">
    <property type="entry name" value="GalP_Utransf_C"/>
</dbReference>
<evidence type="ECO:0000256" key="12">
    <source>
        <dbReference type="ARBA" id="ARBA00030549"/>
    </source>
</evidence>
<dbReference type="InterPro" id="IPR036265">
    <property type="entry name" value="HIT-like_sf"/>
</dbReference>
<dbReference type="EC" id="2.7.7.12" evidence="5"/>
<evidence type="ECO:0000256" key="1">
    <source>
        <dbReference type="ARBA" id="ARBA00001107"/>
    </source>
</evidence>
<evidence type="ECO:0000256" key="9">
    <source>
        <dbReference type="ARBA" id="ARBA00022833"/>
    </source>
</evidence>
<dbReference type="NCBIfam" id="TIGR00209">
    <property type="entry name" value="galT_1"/>
    <property type="match status" value="1"/>
</dbReference>
<dbReference type="InterPro" id="IPR019779">
    <property type="entry name" value="GalP_UDPtransf1_His-AS"/>
</dbReference>
<evidence type="ECO:0000256" key="7">
    <source>
        <dbReference type="ARBA" id="ARBA00022695"/>
    </source>
</evidence>
<evidence type="ECO:0000256" key="10">
    <source>
        <dbReference type="ARBA" id="ARBA00023144"/>
    </source>
</evidence>
<evidence type="ECO:0000256" key="4">
    <source>
        <dbReference type="ARBA" id="ARBA00010951"/>
    </source>
</evidence>
<evidence type="ECO:0000256" key="11">
    <source>
        <dbReference type="ARBA" id="ARBA00023277"/>
    </source>
</evidence>
<dbReference type="Pfam" id="PF01087">
    <property type="entry name" value="GalP_UDP_transf"/>
    <property type="match status" value="1"/>
</dbReference>
<evidence type="ECO:0000256" key="8">
    <source>
        <dbReference type="ARBA" id="ARBA00022723"/>
    </source>
</evidence>
<dbReference type="NCBIfam" id="NF008724">
    <property type="entry name" value="PRK11720.1"/>
    <property type="match status" value="1"/>
</dbReference>
<comment type="pathway">
    <text evidence="3">Carbohydrate metabolism; galactose metabolism.</text>
</comment>
<keyword evidence="11" id="KW-0119">Carbohydrate metabolism</keyword>
<evidence type="ECO:0000256" key="2">
    <source>
        <dbReference type="ARBA" id="ARBA00001947"/>
    </source>
</evidence>
<dbReference type="GO" id="GO:0008270">
    <property type="term" value="F:zinc ion binding"/>
    <property type="evidence" value="ECO:0007669"/>
    <property type="project" value="InterPro"/>
</dbReference>
<evidence type="ECO:0000256" key="6">
    <source>
        <dbReference type="ARBA" id="ARBA00022679"/>
    </source>
</evidence>
<keyword evidence="7" id="KW-0548">Nucleotidyltransferase</keyword>
<keyword evidence="6" id="KW-0808">Transferase</keyword>
<feature type="domain" description="Galactose-1-phosphate uridyl transferase C-terminal" evidence="14">
    <location>
        <begin position="183"/>
        <end position="346"/>
    </location>
</feature>
<dbReference type="CDD" id="cd00608">
    <property type="entry name" value="GalT"/>
    <property type="match status" value="1"/>
</dbReference>
<dbReference type="PROSITE" id="PS00117">
    <property type="entry name" value="GAL_P_UDP_TRANSF_I"/>
    <property type="match status" value="1"/>
</dbReference>
<reference evidence="15" key="1">
    <citation type="journal article" date="2015" name="Nature">
        <title>Complex archaea that bridge the gap between prokaryotes and eukaryotes.</title>
        <authorList>
            <person name="Spang A."/>
            <person name="Saw J.H."/>
            <person name="Jorgensen S.L."/>
            <person name="Zaremba-Niedzwiedzka K."/>
            <person name="Martijn J."/>
            <person name="Lind A.E."/>
            <person name="van Eijk R."/>
            <person name="Schleper C."/>
            <person name="Guy L."/>
            <person name="Ettema T.J."/>
        </authorList>
    </citation>
    <scope>NUCLEOTIDE SEQUENCE</scope>
</reference>
<keyword evidence="9" id="KW-0862">Zinc</keyword>